<evidence type="ECO:0000313" key="3">
    <source>
        <dbReference type="EMBL" id="SSC65694.1"/>
    </source>
</evidence>
<protein>
    <recommendedName>
        <fullName evidence="5">Type II toxin-antitoxin system RelE/ParE family toxin</fullName>
    </recommendedName>
</protein>
<reference evidence="4" key="1">
    <citation type="submission" date="2018-07" db="EMBL/GenBank/DDBJ databases">
        <authorList>
            <person name="Peiro R."/>
            <person name="Begona"/>
            <person name="Cbmso G."/>
            <person name="Lopez M."/>
            <person name="Gonzalez S."/>
        </authorList>
    </citation>
    <scope>NUCLEOTIDE SEQUENCE [LARGE SCALE GENOMIC DNA]</scope>
</reference>
<dbReference type="PANTHER" id="PTHR35601:SF1">
    <property type="entry name" value="TOXIN RELE"/>
    <property type="match status" value="1"/>
</dbReference>
<dbReference type="RefSeq" id="WP_181903921.1">
    <property type="nucleotide sequence ID" value="NZ_UEYP01000001.1"/>
</dbReference>
<comment type="similarity">
    <text evidence="1">Belongs to the RelE toxin family.</text>
</comment>
<evidence type="ECO:0000313" key="4">
    <source>
        <dbReference type="Proteomes" id="UP000254764"/>
    </source>
</evidence>
<evidence type="ECO:0000256" key="2">
    <source>
        <dbReference type="ARBA" id="ARBA00022649"/>
    </source>
</evidence>
<dbReference type="InterPro" id="IPR007712">
    <property type="entry name" value="RelE/ParE_toxin"/>
</dbReference>
<evidence type="ECO:0008006" key="5">
    <source>
        <dbReference type="Google" id="ProtNLM"/>
    </source>
</evidence>
<dbReference type="NCBIfam" id="TIGR02385">
    <property type="entry name" value="RelE_StbE"/>
    <property type="match status" value="1"/>
</dbReference>
<name>A0A376AD60_9HYPH</name>
<dbReference type="InterPro" id="IPR035093">
    <property type="entry name" value="RelE/ParE_toxin_dom_sf"/>
</dbReference>
<evidence type="ECO:0000256" key="1">
    <source>
        <dbReference type="ARBA" id="ARBA00006226"/>
    </source>
</evidence>
<dbReference type="PANTHER" id="PTHR35601">
    <property type="entry name" value="TOXIN RELE"/>
    <property type="match status" value="1"/>
</dbReference>
<dbReference type="Gene3D" id="3.30.2310.20">
    <property type="entry name" value="RelE-like"/>
    <property type="match status" value="1"/>
</dbReference>
<dbReference type="SUPFAM" id="SSF143011">
    <property type="entry name" value="RelE-like"/>
    <property type="match status" value="1"/>
</dbReference>
<dbReference type="EMBL" id="UEYP01000001">
    <property type="protein sequence ID" value="SSC65694.1"/>
    <property type="molecule type" value="Genomic_DNA"/>
</dbReference>
<proteinExistence type="inferred from homology"/>
<gene>
    <name evidence="3" type="ORF">RHIZ70_1402</name>
</gene>
<dbReference type="AlphaFoldDB" id="A0A376AD60"/>
<sequence>MRIEWHPAAVEELWQLGTADQRRIKKALDLLLELQDPRQRLQPYRGDLKDFWKLRVGDIRLVCQIRREGDDYVLVIRVAHRSSVYSDRSQRLIRARDPDET</sequence>
<keyword evidence="2" id="KW-1277">Toxin-antitoxin system</keyword>
<dbReference type="Proteomes" id="UP000254764">
    <property type="component" value="Unassembled WGS sequence"/>
</dbReference>
<keyword evidence="4" id="KW-1185">Reference proteome</keyword>
<accession>A0A376AD60</accession>
<dbReference type="Pfam" id="PF05016">
    <property type="entry name" value="ParE_toxin"/>
    <property type="match status" value="1"/>
</dbReference>
<organism evidence="3 4">
    <name type="scientific">Ciceribacter selenitireducens ATCC BAA-1503</name>
    <dbReference type="NCBI Taxonomy" id="1336235"/>
    <lineage>
        <taxon>Bacteria</taxon>
        <taxon>Pseudomonadati</taxon>
        <taxon>Pseudomonadota</taxon>
        <taxon>Alphaproteobacteria</taxon>
        <taxon>Hyphomicrobiales</taxon>
        <taxon>Rhizobiaceae</taxon>
        <taxon>Ciceribacter</taxon>
    </lineage>
</organism>